<evidence type="ECO:0000313" key="4">
    <source>
        <dbReference type="Proteomes" id="UP000318405"/>
    </source>
</evidence>
<proteinExistence type="inferred from homology"/>
<comment type="similarity">
    <text evidence="1">Belongs to the UPF0065 (bug) family.</text>
</comment>
<reference evidence="3 4" key="1">
    <citation type="submission" date="2019-07" db="EMBL/GenBank/DDBJ databases">
        <title>Qingshengfaniella alkalisoli gen. nov., sp. nov., isolated from saline soil.</title>
        <authorList>
            <person name="Xu L."/>
            <person name="Huang X.-X."/>
            <person name="Sun J.-Q."/>
        </authorList>
    </citation>
    <scope>NUCLEOTIDE SEQUENCE [LARGE SCALE GENOMIC DNA]</scope>
    <source>
        <strain evidence="3 4">DSM 27279</strain>
    </source>
</reference>
<dbReference type="InterPro" id="IPR005064">
    <property type="entry name" value="BUG"/>
</dbReference>
<dbReference type="Gene3D" id="3.40.190.10">
    <property type="entry name" value="Periplasmic binding protein-like II"/>
    <property type="match status" value="1"/>
</dbReference>
<gene>
    <name evidence="3" type="ORF">FOZ76_23965</name>
</gene>
<keyword evidence="4" id="KW-1185">Reference proteome</keyword>
<dbReference type="EMBL" id="VLTJ01000041">
    <property type="protein sequence ID" value="TSH89414.1"/>
    <property type="molecule type" value="Genomic_DNA"/>
</dbReference>
<dbReference type="OrthoDB" id="8678477at2"/>
<comment type="caution">
    <text evidence="3">The sequence shown here is derived from an EMBL/GenBank/DDBJ whole genome shotgun (WGS) entry which is preliminary data.</text>
</comment>
<sequence>MPKPSHAGVLLACAAAFAASAVQAADWPSQPIRLVVGSPPGAPSDIVARTLAEQMGSTLGQPLVVENRAGAGLNLAAINVANAKDGHSLLVTSDTIWTVNPRIYRSLGYDPDQDLAPVAVLASFTQMLVCNSGLGVKTVPELLERAKQQTLTYASGGAGVPGHLAAEMFLAATDARMTHIPYRGPGPAITDVVGGQVDCGFLTTPQVLPHVQSGKLNALAVSSAQRSPMAPDVPSAAEVGATGMDATFYQLLAAPAGTPPEVIERLQKAAAQALSTPASQERLGMLDMQAVGGDAQAARELLARTSTAWGAVIDRIGLKVD</sequence>
<name>A0A556A951_9BURK</name>
<dbReference type="Proteomes" id="UP000318405">
    <property type="component" value="Unassembled WGS sequence"/>
</dbReference>
<protein>
    <submittedName>
        <fullName evidence="3">Tripartite tricarboxylate transporter substrate binding protein</fullName>
    </submittedName>
</protein>
<dbReference type="PANTHER" id="PTHR42928">
    <property type="entry name" value="TRICARBOXYLATE-BINDING PROTEIN"/>
    <property type="match status" value="1"/>
</dbReference>
<dbReference type="Gene3D" id="3.40.190.150">
    <property type="entry name" value="Bordetella uptake gene, domain 1"/>
    <property type="match status" value="1"/>
</dbReference>
<evidence type="ECO:0000256" key="1">
    <source>
        <dbReference type="ARBA" id="ARBA00006987"/>
    </source>
</evidence>
<dbReference type="Pfam" id="PF03401">
    <property type="entry name" value="TctC"/>
    <property type="match status" value="1"/>
</dbReference>
<evidence type="ECO:0000256" key="2">
    <source>
        <dbReference type="SAM" id="SignalP"/>
    </source>
</evidence>
<feature type="chain" id="PRO_5021942888" evidence="2">
    <location>
        <begin position="25"/>
        <end position="321"/>
    </location>
</feature>
<organism evidence="3 4">
    <name type="scientific">Verticiella sediminum</name>
    <dbReference type="NCBI Taxonomy" id="1247510"/>
    <lineage>
        <taxon>Bacteria</taxon>
        <taxon>Pseudomonadati</taxon>
        <taxon>Pseudomonadota</taxon>
        <taxon>Betaproteobacteria</taxon>
        <taxon>Burkholderiales</taxon>
        <taxon>Alcaligenaceae</taxon>
        <taxon>Verticiella</taxon>
    </lineage>
</organism>
<dbReference type="RefSeq" id="WP_143950818.1">
    <property type="nucleotide sequence ID" value="NZ_BAABMB010000005.1"/>
</dbReference>
<dbReference type="CDD" id="cd07012">
    <property type="entry name" value="PBP2_Bug_TTT"/>
    <property type="match status" value="1"/>
</dbReference>
<accession>A0A556A951</accession>
<dbReference type="SUPFAM" id="SSF53850">
    <property type="entry name" value="Periplasmic binding protein-like II"/>
    <property type="match status" value="1"/>
</dbReference>
<dbReference type="AlphaFoldDB" id="A0A556A951"/>
<dbReference type="InterPro" id="IPR042100">
    <property type="entry name" value="Bug_dom1"/>
</dbReference>
<dbReference type="PANTHER" id="PTHR42928:SF5">
    <property type="entry name" value="BLR1237 PROTEIN"/>
    <property type="match status" value="1"/>
</dbReference>
<dbReference type="PIRSF" id="PIRSF017082">
    <property type="entry name" value="YflP"/>
    <property type="match status" value="1"/>
</dbReference>
<evidence type="ECO:0000313" key="3">
    <source>
        <dbReference type="EMBL" id="TSH89414.1"/>
    </source>
</evidence>
<feature type="signal peptide" evidence="2">
    <location>
        <begin position="1"/>
        <end position="24"/>
    </location>
</feature>
<keyword evidence="2" id="KW-0732">Signal</keyword>